<dbReference type="Proteomes" id="UP000035017">
    <property type="component" value="Unassembled WGS sequence"/>
</dbReference>
<proteinExistence type="predicted"/>
<protein>
    <submittedName>
        <fullName evidence="1">Uncharacterized protein</fullName>
    </submittedName>
</protein>
<reference evidence="1 2" key="1">
    <citation type="submission" date="2014-12" db="EMBL/GenBank/DDBJ databases">
        <title>16Stimator: statistical estimation of ribosomal gene copy numbers from draft genome assemblies.</title>
        <authorList>
            <person name="Perisin M.A."/>
            <person name="Vetter M."/>
            <person name="Gilbert J.A."/>
            <person name="Bergelson J."/>
        </authorList>
    </citation>
    <scope>NUCLEOTIDE SEQUENCE [LARGE SCALE GENOMIC DNA]</scope>
    <source>
        <strain evidence="1 2">MEJ076</strain>
    </source>
</reference>
<comment type="caution">
    <text evidence="1">The sequence shown here is derived from an EMBL/GenBank/DDBJ whole genome shotgun (WGS) entry which is preliminary data.</text>
</comment>
<evidence type="ECO:0000313" key="2">
    <source>
        <dbReference type="Proteomes" id="UP000035017"/>
    </source>
</evidence>
<dbReference type="AlphaFoldDB" id="A0A0D0KM41"/>
<sequence>MKPLFLMASHELARSGYLACTLGGVSRTGLMEIVMIETNTATAIPPRPKYWDDAVRELAVDGIIGLVAEWIETNSQFEQKALKEALLRCLDTNAYTYASNLEQRYGWAPDAGLVCVLDQLTLVRAHEEVVKAWVTYHGVKVPFKEGDRVCAPTIKSGTIQRVLSSTARIGIKSDEDAENSNTMVRVIDFEDATPILGTIGTAPAAEGGAS</sequence>
<dbReference type="EMBL" id="JXQV01000030">
    <property type="protein sequence ID" value="KIP99101.1"/>
    <property type="molecule type" value="Genomic_DNA"/>
</dbReference>
<evidence type="ECO:0000313" key="1">
    <source>
        <dbReference type="EMBL" id="KIP99101.1"/>
    </source>
</evidence>
<accession>A0A0D0KM41</accession>
<gene>
    <name evidence="1" type="ORF">RU07_20780</name>
</gene>
<name>A0A0D0KM41_AGRTU</name>
<organism evidence="1 2">
    <name type="scientific">Agrobacterium tumefaciens</name>
    <dbReference type="NCBI Taxonomy" id="358"/>
    <lineage>
        <taxon>Bacteria</taxon>
        <taxon>Pseudomonadati</taxon>
        <taxon>Pseudomonadota</taxon>
        <taxon>Alphaproteobacteria</taxon>
        <taxon>Hyphomicrobiales</taxon>
        <taxon>Rhizobiaceae</taxon>
        <taxon>Rhizobium/Agrobacterium group</taxon>
        <taxon>Agrobacterium</taxon>
        <taxon>Agrobacterium tumefaciens complex</taxon>
    </lineage>
</organism>